<name>A0ABS8CA09_9BURK</name>
<dbReference type="RefSeq" id="WP_226952898.1">
    <property type="nucleotide sequence ID" value="NZ_JACDXW010000001.1"/>
</dbReference>
<accession>A0ABS8CA09</accession>
<reference evidence="1 2" key="1">
    <citation type="submission" date="2020-07" db="EMBL/GenBank/DDBJ databases">
        <title>Pusillimonas sp. nov., isolated from poultry manure in Taiwan.</title>
        <authorList>
            <person name="Lin S.-Y."/>
            <person name="Tang Y.-S."/>
            <person name="Young C.-C."/>
        </authorList>
    </citation>
    <scope>NUCLEOTIDE SEQUENCE [LARGE SCALE GENOMIC DNA]</scope>
    <source>
        <strain evidence="1 2">CC-YST705</strain>
    </source>
</reference>
<comment type="caution">
    <text evidence="1">The sequence shown here is derived from an EMBL/GenBank/DDBJ whole genome shotgun (WGS) entry which is preliminary data.</text>
</comment>
<organism evidence="1 2">
    <name type="scientific">Mesopusillimonas faecipullorum</name>
    <dbReference type="NCBI Taxonomy" id="2755040"/>
    <lineage>
        <taxon>Bacteria</taxon>
        <taxon>Pseudomonadati</taxon>
        <taxon>Pseudomonadota</taxon>
        <taxon>Betaproteobacteria</taxon>
        <taxon>Burkholderiales</taxon>
        <taxon>Alcaligenaceae</taxon>
        <taxon>Mesopusillimonas</taxon>
    </lineage>
</organism>
<dbReference type="Pfam" id="PF04365">
    <property type="entry name" value="BrnT_toxin"/>
    <property type="match status" value="1"/>
</dbReference>
<gene>
    <name evidence="1" type="ORF">H0484_02745</name>
</gene>
<dbReference type="InterPro" id="IPR007460">
    <property type="entry name" value="BrnT_toxin"/>
</dbReference>
<evidence type="ECO:0000313" key="1">
    <source>
        <dbReference type="EMBL" id="MCB5362674.1"/>
    </source>
</evidence>
<dbReference type="Proteomes" id="UP000776983">
    <property type="component" value="Unassembled WGS sequence"/>
</dbReference>
<dbReference type="EMBL" id="JACDXW010000001">
    <property type="protein sequence ID" value="MCB5362674.1"/>
    <property type="molecule type" value="Genomic_DNA"/>
</dbReference>
<proteinExistence type="predicted"/>
<dbReference type="Gene3D" id="3.10.450.530">
    <property type="entry name" value="Ribonuclease toxin, BrnT, of type II toxin-antitoxin system"/>
    <property type="match status" value="1"/>
</dbReference>
<keyword evidence="2" id="KW-1185">Reference proteome</keyword>
<evidence type="ECO:0000313" key="2">
    <source>
        <dbReference type="Proteomes" id="UP000776983"/>
    </source>
</evidence>
<dbReference type="InterPro" id="IPR038573">
    <property type="entry name" value="BrnT_sf"/>
</dbReference>
<sequence length="93" mass="10875">MRITYDSAKRVKTLEERGLDMRLAGQVFVGKHFTAQDTRLNYGEPRYISIGEVSERVVVLVWTPRGRARRIISMRKANVREQTKYAEYLDGLR</sequence>
<protein>
    <submittedName>
        <fullName evidence="1">BrnT family toxin</fullName>
    </submittedName>
</protein>